<accession>A0A3P6ZS02</accession>
<dbReference type="InterPro" id="IPR025605">
    <property type="entry name" value="OST-HTH/LOTUS_dom"/>
</dbReference>
<proteinExistence type="predicted"/>
<dbReference type="InterPro" id="IPR041966">
    <property type="entry name" value="LOTUS-like"/>
</dbReference>
<dbReference type="Gene3D" id="3.30.420.610">
    <property type="entry name" value="LOTUS domain-like"/>
    <property type="match status" value="4"/>
</dbReference>
<evidence type="ECO:0000313" key="4">
    <source>
        <dbReference type="Proteomes" id="UP000274504"/>
    </source>
</evidence>
<dbReference type="Proteomes" id="UP000274504">
    <property type="component" value="Unassembled WGS sequence"/>
</dbReference>
<feature type="domain" description="HTH OST-type" evidence="2">
    <location>
        <begin position="298"/>
        <end position="372"/>
    </location>
</feature>
<protein>
    <recommendedName>
        <fullName evidence="2">HTH OST-type domain-containing protein</fullName>
    </recommendedName>
</protein>
<feature type="domain" description="HTH OST-type" evidence="2">
    <location>
        <begin position="374"/>
        <end position="448"/>
    </location>
</feature>
<feature type="region of interest" description="Disordered" evidence="1">
    <location>
        <begin position="445"/>
        <end position="465"/>
    </location>
</feature>
<evidence type="ECO:0000256" key="1">
    <source>
        <dbReference type="SAM" id="MobiDB-lite"/>
    </source>
</evidence>
<evidence type="ECO:0000313" key="3">
    <source>
        <dbReference type="EMBL" id="VDL60438.1"/>
    </source>
</evidence>
<reference evidence="3 4" key="1">
    <citation type="submission" date="2018-11" db="EMBL/GenBank/DDBJ databases">
        <authorList>
            <consortium name="Pathogen Informatics"/>
        </authorList>
    </citation>
    <scope>NUCLEOTIDE SEQUENCE [LARGE SCALE GENOMIC DNA]</scope>
</reference>
<feature type="domain" description="HTH OST-type" evidence="2">
    <location>
        <begin position="207"/>
        <end position="282"/>
    </location>
</feature>
<feature type="domain" description="HTH OST-type" evidence="2">
    <location>
        <begin position="131"/>
        <end position="206"/>
    </location>
</feature>
<sequence length="938" mass="107778">MKIKNPIHFELLSNDQRENVQEFNQENLPSVHITLAELHSNVLKLLQEHNNLIPLTNFTHCYEESFGSFKKANDVTLKEKEDCETNYVPLEHLITSIPGVSIESSTNGTRVVKLSIDSPKDDVIGGSSSETMRQFRHEVVDLIKQQPNYCLLLSKFIPAYHSRFNKQFRVSSYGYTRLQDLFESLRGVVHIVGQGPQRTIMLTHLTQVRRFTHELLRMLKTQQRKSLRVYEIPKIYEAVFNKPLKLSNYGVCTVYDLLNDIPENKLIIQNIEDVGESASEHSVVMIPQRMQTMEQRIRTNLFALEALDILSASQRFQIPFTKFIPAYHHTFNRQCRVADYGFTKFIELLEAIPQTVEVSLENGERYINLTLPLRLALIRQMLLEVLQSQTGHRILLSDLVTAFYTKYQLTFLPQDCGFGTLEEMLSSFSDIVFLSKVEQQKCDPESISKESITEDSSAEISKPENSDSEINKTLVILVDRNEVKQSAYRCLKILLNSPFGSIPENEFRDIFRANFNEEIDLEFVNREMNPFISMKDYGIQNAFGMDLEINASSSRFVQLCPLIVLAQQIRFLLTNMRGRLMINFLEEMYRSNFGIDLYPEVYGYPSLITLTNALKFAIATRGRGSRTAIFLGPDFLGKLAWMVAYKIIFRHHLVNQFQNESNMISPPNICPQLVGNMFPWAYSLNPEPQITDCASYFPSLSSEPIYSGQGLNCLNLPPIDFVNQMYFNNFPFYQEQGMALVSPFTYPMTAMSDQTRVPYEYSQPYYMNSPINMHLINQHQLINENVEVAEMKQEPDPVSLSEEAFKSGSAYTSWISQEAQFTLAHDYQNQTLPDGQMIYNQEETFNPFSTPLQWSLFQPSPIDTHLTINPRVMILNTGVNPENPFGFTSTPCIMNEPNNFTEVTNKCEEGDWTLPISMTTESTHDTNAIENDITENIE</sequence>
<dbReference type="AlphaFoldDB" id="A0A3P6ZS02"/>
<dbReference type="OrthoDB" id="549353at2759"/>
<dbReference type="EMBL" id="UYSG01011032">
    <property type="protein sequence ID" value="VDL60438.1"/>
    <property type="molecule type" value="Genomic_DNA"/>
</dbReference>
<evidence type="ECO:0000259" key="2">
    <source>
        <dbReference type="PROSITE" id="PS51644"/>
    </source>
</evidence>
<gene>
    <name evidence="3" type="ORF">HDID_LOCUS8120</name>
</gene>
<organism evidence="3 4">
    <name type="scientific">Hymenolepis diminuta</name>
    <name type="common">Rat tapeworm</name>
    <dbReference type="NCBI Taxonomy" id="6216"/>
    <lineage>
        <taxon>Eukaryota</taxon>
        <taxon>Metazoa</taxon>
        <taxon>Spiralia</taxon>
        <taxon>Lophotrochozoa</taxon>
        <taxon>Platyhelminthes</taxon>
        <taxon>Cestoda</taxon>
        <taxon>Eucestoda</taxon>
        <taxon>Cyclophyllidea</taxon>
        <taxon>Hymenolepididae</taxon>
        <taxon>Hymenolepis</taxon>
    </lineage>
</organism>
<dbReference type="PROSITE" id="PS51644">
    <property type="entry name" value="HTH_OST"/>
    <property type="match status" value="4"/>
</dbReference>
<name>A0A3P6ZS02_HYMDI</name>
<dbReference type="Pfam" id="PF12872">
    <property type="entry name" value="OST-HTH"/>
    <property type="match status" value="5"/>
</dbReference>